<evidence type="ECO:0000259" key="1">
    <source>
        <dbReference type="Pfam" id="PF13566"/>
    </source>
</evidence>
<dbReference type="EMBL" id="AJWY01012515">
    <property type="protein sequence ID" value="EKC49722.1"/>
    <property type="molecule type" value="Genomic_DNA"/>
</dbReference>
<organism evidence="2">
    <name type="scientific">human gut metagenome</name>
    <dbReference type="NCBI Taxonomy" id="408170"/>
    <lineage>
        <taxon>unclassified sequences</taxon>
        <taxon>metagenomes</taxon>
        <taxon>organismal metagenomes</taxon>
    </lineage>
</organism>
<accession>K1RM79</accession>
<dbReference type="AlphaFoldDB" id="K1RM79"/>
<gene>
    <name evidence="2" type="ORF">LEA_18256</name>
</gene>
<feature type="non-terminal residue" evidence="2">
    <location>
        <position position="1"/>
    </location>
</feature>
<reference evidence="2" key="1">
    <citation type="journal article" date="2013" name="Environ. Microbiol.">
        <title>Microbiota from the distal guts of lean and obese adolescents exhibit partial functional redundancy besides clear differences in community structure.</title>
        <authorList>
            <person name="Ferrer M."/>
            <person name="Ruiz A."/>
            <person name="Lanza F."/>
            <person name="Haange S.B."/>
            <person name="Oberbach A."/>
            <person name="Till H."/>
            <person name="Bargiela R."/>
            <person name="Campoy C."/>
            <person name="Segura M.T."/>
            <person name="Richter M."/>
            <person name="von Bergen M."/>
            <person name="Seifert J."/>
            <person name="Suarez A."/>
        </authorList>
    </citation>
    <scope>NUCLEOTIDE SEQUENCE</scope>
</reference>
<sequence length="65" mass="8110">WYTLQGKDAWERVQSETEKLSAAEQHYRELFRSFCHTIAIKERENRDLQRNMLPLRFQEYMVEFR</sequence>
<protein>
    <recommendedName>
        <fullName evidence="1">DUF4130 domain-containing protein</fullName>
    </recommendedName>
</protein>
<name>K1RM79_9ZZZZ</name>
<proteinExistence type="predicted"/>
<evidence type="ECO:0000313" key="2">
    <source>
        <dbReference type="EMBL" id="EKC49722.1"/>
    </source>
</evidence>
<comment type="caution">
    <text evidence="2">The sequence shown here is derived from an EMBL/GenBank/DDBJ whole genome shotgun (WGS) entry which is preliminary data.</text>
</comment>
<feature type="domain" description="DUF4130" evidence="1">
    <location>
        <begin position="19"/>
        <end position="63"/>
    </location>
</feature>
<dbReference type="Pfam" id="PF13566">
    <property type="entry name" value="DUF4130"/>
    <property type="match status" value="1"/>
</dbReference>
<dbReference type="InterPro" id="IPR025404">
    <property type="entry name" value="DUF4130"/>
</dbReference>